<name>A0A6A6B2V8_9PEZI</name>
<evidence type="ECO:0000259" key="2">
    <source>
        <dbReference type="Pfam" id="PF24864"/>
    </source>
</evidence>
<evidence type="ECO:0000256" key="1">
    <source>
        <dbReference type="SAM" id="MobiDB-lite"/>
    </source>
</evidence>
<accession>A0A6A6B2V8</accession>
<reference evidence="3" key="1">
    <citation type="journal article" date="2020" name="Stud. Mycol.">
        <title>101 Dothideomycetes genomes: a test case for predicting lifestyles and emergence of pathogens.</title>
        <authorList>
            <person name="Haridas S."/>
            <person name="Albert R."/>
            <person name="Binder M."/>
            <person name="Bloem J."/>
            <person name="Labutti K."/>
            <person name="Salamov A."/>
            <person name="Andreopoulos B."/>
            <person name="Baker S."/>
            <person name="Barry K."/>
            <person name="Bills G."/>
            <person name="Bluhm B."/>
            <person name="Cannon C."/>
            <person name="Castanera R."/>
            <person name="Culley D."/>
            <person name="Daum C."/>
            <person name="Ezra D."/>
            <person name="Gonzalez J."/>
            <person name="Henrissat B."/>
            <person name="Kuo A."/>
            <person name="Liang C."/>
            <person name="Lipzen A."/>
            <person name="Lutzoni F."/>
            <person name="Magnuson J."/>
            <person name="Mondo S."/>
            <person name="Nolan M."/>
            <person name="Ohm R."/>
            <person name="Pangilinan J."/>
            <person name="Park H.-J."/>
            <person name="Ramirez L."/>
            <person name="Alfaro M."/>
            <person name="Sun H."/>
            <person name="Tritt A."/>
            <person name="Yoshinaga Y."/>
            <person name="Zwiers L.-H."/>
            <person name="Turgeon B."/>
            <person name="Goodwin S."/>
            <person name="Spatafora J."/>
            <person name="Crous P."/>
            <person name="Grigoriev I."/>
        </authorList>
    </citation>
    <scope>NUCLEOTIDE SEQUENCE</scope>
    <source>
        <strain evidence="3">CBS 121167</strain>
    </source>
</reference>
<sequence>MENPENCLRAKPEPTFLSVRAKPKSTFRFLDLPAELRVLIYKHALEFRSLHVEGWFISDPRNHICIKSPTENKSGWVDVDAHLSLSAPCCGWDNANKAHRADDIRSLGLSLLRTCKQIYNEAKLIPYSHNVFIFSHIDVLNTFLESRTTSQISAIWHLTVVHYLTFDAHDHSLSRFLVGEPQRQMLKDLLHVPHMPWRKRKISSVNKLVGLKTLHLVNMILSTPDWFISYHKSRRPEPSYMLCRAIKDDLWTGNKSGINDNMVFENFSSLACFRAVQGKRVRASVDDSNVPRSVQRGEDWQHKYRLTEADKTMYVQQMEAFVSEGAAGDTDSADQSDVASDSGSSLSSWSD</sequence>
<protein>
    <recommendedName>
        <fullName evidence="2">DUF7730 domain-containing protein</fullName>
    </recommendedName>
</protein>
<dbReference type="RefSeq" id="XP_033393643.1">
    <property type="nucleotide sequence ID" value="XM_033541143.1"/>
</dbReference>
<evidence type="ECO:0000313" key="3">
    <source>
        <dbReference type="EMBL" id="KAF2137928.1"/>
    </source>
</evidence>
<dbReference type="AlphaFoldDB" id="A0A6A6B2V8"/>
<dbReference type="Proteomes" id="UP000799438">
    <property type="component" value="Unassembled WGS sequence"/>
</dbReference>
<dbReference type="OrthoDB" id="5413827at2759"/>
<evidence type="ECO:0000313" key="4">
    <source>
        <dbReference type="Proteomes" id="UP000799438"/>
    </source>
</evidence>
<feature type="region of interest" description="Disordered" evidence="1">
    <location>
        <begin position="325"/>
        <end position="351"/>
    </location>
</feature>
<dbReference type="Pfam" id="PF24864">
    <property type="entry name" value="DUF7730"/>
    <property type="match status" value="1"/>
</dbReference>
<dbReference type="InterPro" id="IPR038883">
    <property type="entry name" value="AN11006-like"/>
</dbReference>
<proteinExistence type="predicted"/>
<dbReference type="PANTHER" id="PTHR42085:SF1">
    <property type="entry name" value="F-BOX DOMAIN-CONTAINING PROTEIN"/>
    <property type="match status" value="1"/>
</dbReference>
<dbReference type="PANTHER" id="PTHR42085">
    <property type="entry name" value="F-BOX DOMAIN-CONTAINING PROTEIN"/>
    <property type="match status" value="1"/>
</dbReference>
<feature type="domain" description="DUF7730" evidence="2">
    <location>
        <begin position="22"/>
        <end position="161"/>
    </location>
</feature>
<dbReference type="EMBL" id="ML995499">
    <property type="protein sequence ID" value="KAF2137928.1"/>
    <property type="molecule type" value="Genomic_DNA"/>
</dbReference>
<feature type="compositionally biased region" description="Low complexity" evidence="1">
    <location>
        <begin position="329"/>
        <end position="351"/>
    </location>
</feature>
<gene>
    <name evidence="3" type="ORF">K452DRAFT_291266</name>
</gene>
<keyword evidence="4" id="KW-1185">Reference proteome</keyword>
<organism evidence="3 4">
    <name type="scientific">Aplosporella prunicola CBS 121167</name>
    <dbReference type="NCBI Taxonomy" id="1176127"/>
    <lineage>
        <taxon>Eukaryota</taxon>
        <taxon>Fungi</taxon>
        <taxon>Dikarya</taxon>
        <taxon>Ascomycota</taxon>
        <taxon>Pezizomycotina</taxon>
        <taxon>Dothideomycetes</taxon>
        <taxon>Dothideomycetes incertae sedis</taxon>
        <taxon>Botryosphaeriales</taxon>
        <taxon>Aplosporellaceae</taxon>
        <taxon>Aplosporella</taxon>
    </lineage>
</organism>
<dbReference type="GeneID" id="54298639"/>
<dbReference type="InterPro" id="IPR056632">
    <property type="entry name" value="DUF7730"/>
</dbReference>